<keyword evidence="5" id="KW-1185">Reference proteome</keyword>
<feature type="compositionally biased region" description="Basic and acidic residues" evidence="1">
    <location>
        <begin position="87"/>
        <end position="103"/>
    </location>
</feature>
<dbReference type="KEGG" id="lab:LA76x_4637"/>
<dbReference type="AlphaFoldDB" id="A0A0S2FGS6"/>
<dbReference type="PROSITE" id="PS51724">
    <property type="entry name" value="SPOR"/>
    <property type="match status" value="1"/>
</dbReference>
<feature type="domain" description="SPOR" evidence="3">
    <location>
        <begin position="233"/>
        <end position="311"/>
    </location>
</feature>
<dbReference type="PANTHER" id="PTHR38687:SF1">
    <property type="entry name" value="CELL DIVISION PROTEIN DEDD"/>
    <property type="match status" value="1"/>
</dbReference>
<sequence length="312" mass="32095">MAARRGKSQAKRNQGNDSLPGWAWGVIGLLLGVVLILVAPKYLKSDGDGFFRPQPNPDAQPAAVTADEEPVAPEDNAATAKPARNADAADPKANDAKTDKDGTDYDFYTLLPGKEVEMSDAELAATEAAEEQRRAAQQRRNAQNAATQPQPVQAATAVQTAAPTRAPTAATSAAATTVSLPKPVDTIAVEPARTAAPPVQVASATPPPATSVTPKPPAVAATQGNVAKPAAAASDNTRYLLQAGAFQASGQAEEMKAKIAMLGLGARVESAQISGKTVYRVRMGPYGTASDLADAKRKLADGGLPGMAIKVQ</sequence>
<dbReference type="InterPro" id="IPR036680">
    <property type="entry name" value="SPOR-like_sf"/>
</dbReference>
<dbReference type="EMBL" id="CP011129">
    <property type="protein sequence ID" value="ALN82740.1"/>
    <property type="molecule type" value="Genomic_DNA"/>
</dbReference>
<dbReference type="Proteomes" id="UP000060787">
    <property type="component" value="Chromosome"/>
</dbReference>
<feature type="compositionally biased region" description="Pro residues" evidence="1">
    <location>
        <begin position="205"/>
        <end position="217"/>
    </location>
</feature>
<keyword evidence="2" id="KW-1133">Transmembrane helix</keyword>
<protein>
    <submittedName>
        <fullName evidence="4">Sporulation related domain protein</fullName>
    </submittedName>
</protein>
<proteinExistence type="predicted"/>
<dbReference type="GO" id="GO:0032153">
    <property type="term" value="C:cell division site"/>
    <property type="evidence" value="ECO:0007669"/>
    <property type="project" value="TreeGrafter"/>
</dbReference>
<evidence type="ECO:0000313" key="5">
    <source>
        <dbReference type="Proteomes" id="UP000060787"/>
    </source>
</evidence>
<evidence type="ECO:0000256" key="2">
    <source>
        <dbReference type="SAM" id="Phobius"/>
    </source>
</evidence>
<feature type="region of interest" description="Disordered" evidence="1">
    <location>
        <begin position="50"/>
        <end position="104"/>
    </location>
</feature>
<dbReference type="PANTHER" id="PTHR38687">
    <property type="entry name" value="CELL DIVISION PROTEIN DEDD-RELATED"/>
    <property type="match status" value="1"/>
</dbReference>
<feature type="transmembrane region" description="Helical" evidence="2">
    <location>
        <begin position="21"/>
        <end position="43"/>
    </location>
</feature>
<evidence type="ECO:0000313" key="4">
    <source>
        <dbReference type="EMBL" id="ALN82740.1"/>
    </source>
</evidence>
<reference evidence="4 5" key="1">
    <citation type="journal article" date="2015" name="BMC Genomics">
        <title>Comparative genomics and metabolic profiling of the genus Lysobacter.</title>
        <authorList>
            <person name="de Bruijn I."/>
            <person name="Cheng X."/>
            <person name="de Jager V."/>
            <person name="Exposito R.G."/>
            <person name="Watrous J."/>
            <person name="Patel N."/>
            <person name="Postma J."/>
            <person name="Dorrestein P.C."/>
            <person name="Kobayashi D."/>
            <person name="Raaijmakers J.M."/>
        </authorList>
    </citation>
    <scope>NUCLEOTIDE SEQUENCE [LARGE SCALE GENOMIC DNA]</scope>
    <source>
        <strain evidence="4 5">76</strain>
    </source>
</reference>
<dbReference type="GO" id="GO:0032506">
    <property type="term" value="P:cytokinetic process"/>
    <property type="evidence" value="ECO:0007669"/>
    <property type="project" value="TreeGrafter"/>
</dbReference>
<dbReference type="GO" id="GO:0042834">
    <property type="term" value="F:peptidoglycan binding"/>
    <property type="evidence" value="ECO:0007669"/>
    <property type="project" value="InterPro"/>
</dbReference>
<dbReference type="STRING" id="84531.LA76x_4637"/>
<name>A0A0S2FGS6_LYSAN</name>
<dbReference type="InterPro" id="IPR052521">
    <property type="entry name" value="Cell_div_SPOR-domain"/>
</dbReference>
<feature type="region of interest" description="Disordered" evidence="1">
    <location>
        <begin position="198"/>
        <end position="218"/>
    </location>
</feature>
<dbReference type="SUPFAM" id="SSF110997">
    <property type="entry name" value="Sporulation related repeat"/>
    <property type="match status" value="1"/>
</dbReference>
<dbReference type="eggNOG" id="COG3087">
    <property type="taxonomic scope" value="Bacteria"/>
</dbReference>
<gene>
    <name evidence="4" type="ORF">LA76x_4637</name>
</gene>
<feature type="compositionally biased region" description="Low complexity" evidence="1">
    <location>
        <begin position="138"/>
        <end position="176"/>
    </location>
</feature>
<dbReference type="Gene3D" id="3.30.70.1070">
    <property type="entry name" value="Sporulation related repeat"/>
    <property type="match status" value="1"/>
</dbReference>
<dbReference type="PATRIC" id="fig|84531.8.peg.4629"/>
<feature type="region of interest" description="Disordered" evidence="1">
    <location>
        <begin position="121"/>
        <end position="176"/>
    </location>
</feature>
<keyword evidence="2" id="KW-0472">Membrane</keyword>
<dbReference type="InterPro" id="IPR007730">
    <property type="entry name" value="SPOR-like_dom"/>
</dbReference>
<dbReference type="GO" id="GO:0030428">
    <property type="term" value="C:cell septum"/>
    <property type="evidence" value="ECO:0007669"/>
    <property type="project" value="TreeGrafter"/>
</dbReference>
<organism evidence="4 5">
    <name type="scientific">Lysobacter antibioticus</name>
    <dbReference type="NCBI Taxonomy" id="84531"/>
    <lineage>
        <taxon>Bacteria</taxon>
        <taxon>Pseudomonadati</taxon>
        <taxon>Pseudomonadota</taxon>
        <taxon>Gammaproteobacteria</taxon>
        <taxon>Lysobacterales</taxon>
        <taxon>Lysobacteraceae</taxon>
        <taxon>Lysobacter</taxon>
    </lineage>
</organism>
<keyword evidence="2" id="KW-0812">Transmembrane</keyword>
<feature type="compositionally biased region" description="Low complexity" evidence="1">
    <location>
        <begin position="75"/>
        <end position="86"/>
    </location>
</feature>
<dbReference type="Pfam" id="PF05036">
    <property type="entry name" value="SPOR"/>
    <property type="match status" value="1"/>
</dbReference>
<evidence type="ECO:0000256" key="1">
    <source>
        <dbReference type="SAM" id="MobiDB-lite"/>
    </source>
</evidence>
<accession>A0A0S2FGS6</accession>
<dbReference type="RefSeq" id="WP_057919377.1">
    <property type="nucleotide sequence ID" value="NZ_CP011129.1"/>
</dbReference>
<evidence type="ECO:0000259" key="3">
    <source>
        <dbReference type="PROSITE" id="PS51724"/>
    </source>
</evidence>